<organism evidence="2">
    <name type="scientific">Tanacetum cinerariifolium</name>
    <name type="common">Dalmatian daisy</name>
    <name type="synonym">Chrysanthemum cinerariifolium</name>
    <dbReference type="NCBI Taxonomy" id="118510"/>
    <lineage>
        <taxon>Eukaryota</taxon>
        <taxon>Viridiplantae</taxon>
        <taxon>Streptophyta</taxon>
        <taxon>Embryophyta</taxon>
        <taxon>Tracheophyta</taxon>
        <taxon>Spermatophyta</taxon>
        <taxon>Magnoliopsida</taxon>
        <taxon>eudicotyledons</taxon>
        <taxon>Gunneridae</taxon>
        <taxon>Pentapetalae</taxon>
        <taxon>asterids</taxon>
        <taxon>campanulids</taxon>
        <taxon>Asterales</taxon>
        <taxon>Asteraceae</taxon>
        <taxon>Asteroideae</taxon>
        <taxon>Anthemideae</taxon>
        <taxon>Anthemidinae</taxon>
        <taxon>Tanacetum</taxon>
    </lineage>
</organism>
<feature type="compositionally biased region" description="Basic and acidic residues" evidence="1">
    <location>
        <begin position="93"/>
        <end position="102"/>
    </location>
</feature>
<name>A0A699RTM0_TANCI</name>
<feature type="compositionally biased region" description="Basic and acidic residues" evidence="1">
    <location>
        <begin position="74"/>
        <end position="85"/>
    </location>
</feature>
<gene>
    <name evidence="2" type="ORF">Tci_858181</name>
</gene>
<evidence type="ECO:0000313" key="2">
    <source>
        <dbReference type="EMBL" id="GFC86211.1"/>
    </source>
</evidence>
<comment type="caution">
    <text evidence="2">The sequence shown here is derived from an EMBL/GenBank/DDBJ whole genome shotgun (WGS) entry which is preliminary data.</text>
</comment>
<dbReference type="EMBL" id="BKCJ011103928">
    <property type="protein sequence ID" value="GFC86211.1"/>
    <property type="molecule type" value="Genomic_DNA"/>
</dbReference>
<feature type="non-terminal residue" evidence="2">
    <location>
        <position position="1"/>
    </location>
</feature>
<dbReference type="AlphaFoldDB" id="A0A699RTM0"/>
<reference evidence="2" key="1">
    <citation type="journal article" date="2019" name="Sci. Rep.">
        <title>Draft genome of Tanacetum cinerariifolium, the natural source of mosquito coil.</title>
        <authorList>
            <person name="Yamashiro T."/>
            <person name="Shiraishi A."/>
            <person name="Satake H."/>
            <person name="Nakayama K."/>
        </authorList>
    </citation>
    <scope>NUCLEOTIDE SEQUENCE</scope>
</reference>
<protein>
    <submittedName>
        <fullName evidence="2">Nucleotide-binding alpha-beta plait domain-containing protein</fullName>
    </submittedName>
</protein>
<accession>A0A699RTM0</accession>
<feature type="non-terminal residue" evidence="2">
    <location>
        <position position="137"/>
    </location>
</feature>
<sequence length="137" mass="15606">VMIVFQDDETKKMFQFNLAVGSWFSQIIQAHNDFVIDERVIWVEVEGVPCMTCRVRAIEVPGWVPDFEEDGEEGHDVNDGSHADDMYGGVSKNLKDVEGKSDREEVLEINFEEVPDKSIFEGNSVRQNDVYSEDPFG</sequence>
<feature type="region of interest" description="Disordered" evidence="1">
    <location>
        <begin position="67"/>
        <end position="102"/>
    </location>
</feature>
<evidence type="ECO:0000256" key="1">
    <source>
        <dbReference type="SAM" id="MobiDB-lite"/>
    </source>
</evidence>
<proteinExistence type="predicted"/>